<dbReference type="InterPro" id="IPR002645">
    <property type="entry name" value="STAS_dom"/>
</dbReference>
<feature type="region of interest" description="Disordered" evidence="1">
    <location>
        <begin position="96"/>
        <end position="120"/>
    </location>
</feature>
<dbReference type="Gene3D" id="3.30.750.24">
    <property type="entry name" value="STAS domain"/>
    <property type="match status" value="1"/>
</dbReference>
<dbReference type="PROSITE" id="PS50801">
    <property type="entry name" value="STAS"/>
    <property type="match status" value="1"/>
</dbReference>
<name>A0ABW4PRT6_9ACTN</name>
<dbReference type="Proteomes" id="UP001597365">
    <property type="component" value="Unassembled WGS sequence"/>
</dbReference>
<dbReference type="InterPro" id="IPR036513">
    <property type="entry name" value="STAS_dom_sf"/>
</dbReference>
<dbReference type="RefSeq" id="WP_380902920.1">
    <property type="nucleotide sequence ID" value="NZ_JBHUFU010000014.1"/>
</dbReference>
<evidence type="ECO:0000313" key="4">
    <source>
        <dbReference type="Proteomes" id="UP001597365"/>
    </source>
</evidence>
<dbReference type="CDD" id="cd07043">
    <property type="entry name" value="STAS_anti-anti-sigma_factors"/>
    <property type="match status" value="1"/>
</dbReference>
<dbReference type="EMBL" id="JBHUFU010000014">
    <property type="protein sequence ID" value="MFD1832218.1"/>
    <property type="molecule type" value="Genomic_DNA"/>
</dbReference>
<gene>
    <name evidence="3" type="ORF">ACFSJS_21595</name>
</gene>
<dbReference type="SUPFAM" id="SSF52091">
    <property type="entry name" value="SpoIIaa-like"/>
    <property type="match status" value="1"/>
</dbReference>
<evidence type="ECO:0000259" key="2">
    <source>
        <dbReference type="PROSITE" id="PS50801"/>
    </source>
</evidence>
<evidence type="ECO:0000313" key="3">
    <source>
        <dbReference type="EMBL" id="MFD1832218.1"/>
    </source>
</evidence>
<dbReference type="Pfam" id="PF01740">
    <property type="entry name" value="STAS"/>
    <property type="match status" value="1"/>
</dbReference>
<protein>
    <submittedName>
        <fullName evidence="3">STAS domain-containing protein</fullName>
    </submittedName>
</protein>
<sequence>MTTPLTLTSGRRADGTAMLTVVGEIDMSNTDDLAGALDGIQGPLVVDLTAVEYLDSAGLSVLFRHADRIELVATPLLAPVLTVSGLTDIATVHGLDAGSSHPAASSRPDGAGRLAEGEER</sequence>
<proteinExistence type="predicted"/>
<reference evidence="4" key="1">
    <citation type="journal article" date="2019" name="Int. J. Syst. Evol. Microbiol.">
        <title>The Global Catalogue of Microorganisms (GCM) 10K type strain sequencing project: providing services to taxonomists for standard genome sequencing and annotation.</title>
        <authorList>
            <consortium name="The Broad Institute Genomics Platform"/>
            <consortium name="The Broad Institute Genome Sequencing Center for Infectious Disease"/>
            <person name="Wu L."/>
            <person name="Ma J."/>
        </authorList>
    </citation>
    <scope>NUCLEOTIDE SEQUENCE [LARGE SCALE GENOMIC DNA]</scope>
    <source>
        <strain evidence="4">CGMCC 4.7455</strain>
    </source>
</reference>
<comment type="caution">
    <text evidence="3">The sequence shown here is derived from an EMBL/GenBank/DDBJ whole genome shotgun (WGS) entry which is preliminary data.</text>
</comment>
<organism evidence="3 4">
    <name type="scientific">Streptomyces desertarenae</name>
    <dbReference type="NCBI Taxonomy" id="2666184"/>
    <lineage>
        <taxon>Bacteria</taxon>
        <taxon>Bacillati</taxon>
        <taxon>Actinomycetota</taxon>
        <taxon>Actinomycetes</taxon>
        <taxon>Kitasatosporales</taxon>
        <taxon>Streptomycetaceae</taxon>
        <taxon>Streptomyces</taxon>
    </lineage>
</organism>
<keyword evidence="4" id="KW-1185">Reference proteome</keyword>
<accession>A0ABW4PRT6</accession>
<feature type="domain" description="STAS" evidence="2">
    <location>
        <begin position="6"/>
        <end position="62"/>
    </location>
</feature>
<evidence type="ECO:0000256" key="1">
    <source>
        <dbReference type="SAM" id="MobiDB-lite"/>
    </source>
</evidence>